<dbReference type="CDD" id="cd14503">
    <property type="entry name" value="PTP-bact"/>
    <property type="match status" value="1"/>
</dbReference>
<dbReference type="SUPFAM" id="SSF52799">
    <property type="entry name" value="(Phosphotyrosine protein) phosphatases II"/>
    <property type="match status" value="1"/>
</dbReference>
<sequence length="146" mass="15040">MSDFRQLSDRVWASPQLIGSDIRDAAAEGFTLLINNRPEGEEPNQLPGGEAAAIAAETGMDYVAIPVTPGGFTQAQVQAMAEALAKATGPVLAYCRSGTRSTFLWALAEAAGGGDPSTLVESAAQAGYDIGAIRPTLDALSAQAED</sequence>
<dbReference type="Pfam" id="PF04273">
    <property type="entry name" value="BLH_phosphatase"/>
    <property type="match status" value="1"/>
</dbReference>
<dbReference type="Proteomes" id="UP000469430">
    <property type="component" value="Unassembled WGS sequence"/>
</dbReference>
<accession>A0A6I4TYG4</accession>
<reference evidence="2 3" key="1">
    <citation type="submission" date="2019-12" db="EMBL/GenBank/DDBJ databases">
        <title>Genomic-based taxomic classification of the family Erythrobacteraceae.</title>
        <authorList>
            <person name="Xu L."/>
        </authorList>
    </citation>
    <scope>NUCLEOTIDE SEQUENCE [LARGE SCALE GENOMIC DNA]</scope>
    <source>
        <strain evidence="2 3">S36</strain>
    </source>
</reference>
<protein>
    <submittedName>
        <fullName evidence="2">TIGR01244 family phosphatase</fullName>
    </submittedName>
</protein>
<dbReference type="GO" id="GO:0016787">
    <property type="term" value="F:hydrolase activity"/>
    <property type="evidence" value="ECO:0007669"/>
    <property type="project" value="InterPro"/>
</dbReference>
<dbReference type="OrthoDB" id="9805710at2"/>
<comment type="caution">
    <text evidence="2">The sequence shown here is derived from an EMBL/GenBank/DDBJ whole genome shotgun (WGS) entry which is preliminary data.</text>
</comment>
<keyword evidence="3" id="KW-1185">Reference proteome</keyword>
<proteinExistence type="predicted"/>
<dbReference type="AlphaFoldDB" id="A0A6I4TYG4"/>
<dbReference type="Gene3D" id="3.90.190.10">
    <property type="entry name" value="Protein tyrosine phosphatase superfamily"/>
    <property type="match status" value="1"/>
</dbReference>
<evidence type="ECO:0000313" key="2">
    <source>
        <dbReference type="EMBL" id="MXP00140.1"/>
    </source>
</evidence>
<dbReference type="NCBIfam" id="TIGR01244">
    <property type="entry name" value="TIGR01244 family sulfur transferase"/>
    <property type="match status" value="1"/>
</dbReference>
<dbReference type="InterPro" id="IPR029021">
    <property type="entry name" value="Prot-tyrosine_phosphatase-like"/>
</dbReference>
<dbReference type="RefSeq" id="WP_161391874.1">
    <property type="nucleotide sequence ID" value="NZ_JBHSCP010000002.1"/>
</dbReference>
<name>A0A6I4TYG4_9SPHN</name>
<organism evidence="2 3">
    <name type="scientific">Croceibacterium xixiisoli</name>
    <dbReference type="NCBI Taxonomy" id="1476466"/>
    <lineage>
        <taxon>Bacteria</taxon>
        <taxon>Pseudomonadati</taxon>
        <taxon>Pseudomonadota</taxon>
        <taxon>Alphaproteobacteria</taxon>
        <taxon>Sphingomonadales</taxon>
        <taxon>Erythrobacteraceae</taxon>
        <taxon>Croceibacterium</taxon>
    </lineage>
</organism>
<evidence type="ECO:0000259" key="1">
    <source>
        <dbReference type="Pfam" id="PF04273"/>
    </source>
</evidence>
<evidence type="ECO:0000313" key="3">
    <source>
        <dbReference type="Proteomes" id="UP000469430"/>
    </source>
</evidence>
<feature type="domain" description="Beta-lactamase hydrolase-like protein phosphatase-like" evidence="1">
    <location>
        <begin position="3"/>
        <end position="111"/>
    </location>
</feature>
<dbReference type="InterPro" id="IPR005939">
    <property type="entry name" value="BLH_phosphatase-like"/>
</dbReference>
<dbReference type="EMBL" id="WTYJ01000003">
    <property type="protein sequence ID" value="MXP00140.1"/>
    <property type="molecule type" value="Genomic_DNA"/>
</dbReference>
<gene>
    <name evidence="2" type="ORF">GRI97_14195</name>
</gene>